<name>A0A915BX30_PARUN</name>
<feature type="compositionally biased region" description="Low complexity" evidence="1">
    <location>
        <begin position="123"/>
        <end position="140"/>
    </location>
</feature>
<dbReference type="AlphaFoldDB" id="A0A915BX30"/>
<evidence type="ECO:0000313" key="4">
    <source>
        <dbReference type="WBParaSite" id="PgR066_g021_t04"/>
    </source>
</evidence>
<feature type="compositionally biased region" description="Basic and acidic residues" evidence="1">
    <location>
        <begin position="17"/>
        <end position="33"/>
    </location>
</feature>
<dbReference type="PANTHER" id="PTHR39075">
    <property type="entry name" value="FI19908P1"/>
    <property type="match status" value="1"/>
</dbReference>
<evidence type="ECO:0000256" key="1">
    <source>
        <dbReference type="SAM" id="MobiDB-lite"/>
    </source>
</evidence>
<dbReference type="WBParaSite" id="PgR066_g021_t04">
    <property type="protein sequence ID" value="PgR066_g021_t04"/>
    <property type="gene ID" value="PgR066_g021"/>
</dbReference>
<reference evidence="4" key="1">
    <citation type="submission" date="2022-11" db="UniProtKB">
        <authorList>
            <consortium name="WormBaseParasite"/>
        </authorList>
    </citation>
    <scope>IDENTIFICATION</scope>
</reference>
<keyword evidence="3" id="KW-1185">Reference proteome</keyword>
<dbReference type="PANTHER" id="PTHR39075:SF1">
    <property type="entry name" value="FI19908P1"/>
    <property type="match status" value="1"/>
</dbReference>
<feature type="domain" description="NFACT RNA-binding" evidence="2">
    <location>
        <begin position="454"/>
        <end position="550"/>
    </location>
</feature>
<feature type="region of interest" description="Disordered" evidence="1">
    <location>
        <begin position="17"/>
        <end position="177"/>
    </location>
</feature>
<feature type="compositionally biased region" description="Basic and acidic residues" evidence="1">
    <location>
        <begin position="102"/>
        <end position="122"/>
    </location>
</feature>
<feature type="compositionally biased region" description="Polar residues" evidence="1">
    <location>
        <begin position="69"/>
        <end position="85"/>
    </location>
</feature>
<dbReference type="Proteomes" id="UP000887569">
    <property type="component" value="Unplaced"/>
</dbReference>
<dbReference type="CDD" id="cd22249">
    <property type="entry name" value="UDM1_RNF168_RNF169-like"/>
    <property type="match status" value="1"/>
</dbReference>
<dbReference type="InterPro" id="IPR008532">
    <property type="entry name" value="NFACT_RNA-bd"/>
</dbReference>
<evidence type="ECO:0000259" key="2">
    <source>
        <dbReference type="Pfam" id="PF05670"/>
    </source>
</evidence>
<feature type="compositionally biased region" description="Basic and acidic residues" evidence="1">
    <location>
        <begin position="583"/>
        <end position="620"/>
    </location>
</feature>
<dbReference type="GO" id="GO:0005615">
    <property type="term" value="C:extracellular space"/>
    <property type="evidence" value="ECO:0007669"/>
    <property type="project" value="TreeGrafter"/>
</dbReference>
<feature type="region of interest" description="Disordered" evidence="1">
    <location>
        <begin position="583"/>
        <end position="648"/>
    </location>
</feature>
<proteinExistence type="predicted"/>
<feature type="compositionally biased region" description="Basic and acidic residues" evidence="1">
    <location>
        <begin position="55"/>
        <end position="68"/>
    </location>
</feature>
<protein>
    <submittedName>
        <fullName evidence="4">Coiled-coil domain-containing protein 25</fullName>
    </submittedName>
</protein>
<accession>A0A915BX30</accession>
<evidence type="ECO:0000313" key="3">
    <source>
        <dbReference type="Proteomes" id="UP000887569"/>
    </source>
</evidence>
<organism evidence="3 4">
    <name type="scientific">Parascaris univalens</name>
    <name type="common">Nematode worm</name>
    <dbReference type="NCBI Taxonomy" id="6257"/>
    <lineage>
        <taxon>Eukaryota</taxon>
        <taxon>Metazoa</taxon>
        <taxon>Ecdysozoa</taxon>
        <taxon>Nematoda</taxon>
        <taxon>Chromadorea</taxon>
        <taxon>Rhabditida</taxon>
        <taxon>Spirurina</taxon>
        <taxon>Ascaridomorpha</taxon>
        <taxon>Ascaridoidea</taxon>
        <taxon>Ascarididae</taxon>
        <taxon>Parascaris</taxon>
    </lineage>
</organism>
<feature type="compositionally biased region" description="Low complexity" evidence="1">
    <location>
        <begin position="148"/>
        <end position="158"/>
    </location>
</feature>
<sequence length="648" mass="73540">MHPQLVSVQFRNLMDRSSRSVGDESNNVRRALDDATSDDELSDAVCSVSSPVVDTAKRSETQCDEKNDGNSTNETELSRVNSKNSFVYVETQPEDVLNAKNRYNEGDAHESGESLSHEHRSESSQSPSRSLTPSTTPSFSNYPRVAEVSNSSSTTTVVGFTKSRMDSQSTRQIFRNRRHHRSSSDFPLIYKTPGGTISVLLRYGIVVEISVDRCIRIVCHNKFAATCNNLGNASCILHHRARIFQQDEKIFCNFGNSISPVDKVAVFGTQGVLFTMSHLNEAYLVSSATVKGISSVSLGRLKFPNLNYDFTLCLFYMNTQTGQQFESLCDRIIREARHMKDEDGRLTIVINDIRIKQSPDGDIEVSCRPRHITCSPARNTVRIRTTMIDMAVQEDEKAYVKHESKRVHVSCSGMVVSDGIYITSMDHLGHETHLCQNSIEMVIRFTLNVVDPPVVLDMGVDKYGNEDLIRWGWPEDVWFHVDKVSSAHAYVRLPQGQTIDDMSEALVDDCAQLVKANSIQGNKMSNIDVVYTPWENLKKTGDMAIEQIGFKDDKKVKKVRVAKRINEIVNRLIKTERREEIDYRGEREERDAKERQKAKEKQREEKAREQLELEEKERQRQIRSYDGVFTADKMHSNYDGGNGSDDFM</sequence>
<dbReference type="Pfam" id="PF05670">
    <property type="entry name" value="NFACT-R_1"/>
    <property type="match status" value="1"/>
</dbReference>